<evidence type="ECO:0000313" key="3">
    <source>
        <dbReference type="Proteomes" id="UP000609651"/>
    </source>
</evidence>
<accession>A0ABX1VGH7</accession>
<sequence length="219" mass="23618">MSESEVASKIASWRSAPTVAGRSSPHTSDRRTGTSSSLRRGRRRSGFSMISRPTRPGDCGRPDSSTATGGCGRVMEVRSTSPISIRYAGSSNTSYPARAIRSNHRRFVSSTLREPGHLAPSLDRQGGVAPRRRTQLWSQTSSLGPLERRTRESGPSLTVGARGPLVALNTRSAVWLRGACGRPLWPSASAACRAFCGRGRRRASPSRSRGRCERRSAPA</sequence>
<reference evidence="2 3" key="1">
    <citation type="journal article" date="2020" name="Syst. Appl. Microbiol.">
        <title>Alienimonas chondri sp. nov., a novel planctomycete isolated from the biofilm of the red alga Chondrus crispus.</title>
        <authorList>
            <person name="Vitorino I."/>
            <person name="Albuquerque L."/>
            <person name="Wiegand S."/>
            <person name="Kallscheuer N."/>
            <person name="da Costa M.S."/>
            <person name="Lobo-da-Cunha A."/>
            <person name="Jogler C."/>
            <person name="Lage O.M."/>
        </authorList>
    </citation>
    <scope>NUCLEOTIDE SEQUENCE [LARGE SCALE GENOMIC DNA]</scope>
    <source>
        <strain evidence="2 3">LzC2</strain>
    </source>
</reference>
<dbReference type="EMBL" id="WTPX01000130">
    <property type="protein sequence ID" value="NNJ27209.1"/>
    <property type="molecule type" value="Genomic_DNA"/>
</dbReference>
<organism evidence="2 3">
    <name type="scientific">Alienimonas chondri</name>
    <dbReference type="NCBI Taxonomy" id="2681879"/>
    <lineage>
        <taxon>Bacteria</taxon>
        <taxon>Pseudomonadati</taxon>
        <taxon>Planctomycetota</taxon>
        <taxon>Planctomycetia</taxon>
        <taxon>Planctomycetales</taxon>
        <taxon>Planctomycetaceae</taxon>
        <taxon>Alienimonas</taxon>
    </lineage>
</organism>
<proteinExistence type="predicted"/>
<dbReference type="Proteomes" id="UP000609651">
    <property type="component" value="Unassembled WGS sequence"/>
</dbReference>
<evidence type="ECO:0000313" key="2">
    <source>
        <dbReference type="EMBL" id="NNJ27209.1"/>
    </source>
</evidence>
<name>A0ABX1VGH7_9PLAN</name>
<protein>
    <submittedName>
        <fullName evidence="2">Uncharacterized protein</fullName>
    </submittedName>
</protein>
<feature type="region of interest" description="Disordered" evidence="1">
    <location>
        <begin position="199"/>
        <end position="219"/>
    </location>
</feature>
<feature type="region of interest" description="Disordered" evidence="1">
    <location>
        <begin position="1"/>
        <end position="75"/>
    </location>
</feature>
<comment type="caution">
    <text evidence="2">The sequence shown here is derived from an EMBL/GenBank/DDBJ whole genome shotgun (WGS) entry which is preliminary data.</text>
</comment>
<feature type="compositionally biased region" description="Basic and acidic residues" evidence="1">
    <location>
        <begin position="210"/>
        <end position="219"/>
    </location>
</feature>
<evidence type="ECO:0000256" key="1">
    <source>
        <dbReference type="SAM" id="MobiDB-lite"/>
    </source>
</evidence>
<gene>
    <name evidence="2" type="ORF">LzC2_33100</name>
</gene>
<keyword evidence="3" id="KW-1185">Reference proteome</keyword>